<feature type="region of interest" description="Disordered" evidence="2">
    <location>
        <begin position="666"/>
        <end position="702"/>
    </location>
</feature>
<feature type="region of interest" description="Disordered" evidence="2">
    <location>
        <begin position="157"/>
        <end position="192"/>
    </location>
</feature>
<reference evidence="3 4" key="1">
    <citation type="submission" date="2014-06" db="EMBL/GenBank/DDBJ databases">
        <authorList>
            <person name="Swart Estienne"/>
        </authorList>
    </citation>
    <scope>NUCLEOTIDE SEQUENCE [LARGE SCALE GENOMIC DNA]</scope>
    <source>
        <strain evidence="3 4">130c</strain>
    </source>
</reference>
<organism evidence="3 4">
    <name type="scientific">Stylonychia lemnae</name>
    <name type="common">Ciliate</name>
    <dbReference type="NCBI Taxonomy" id="5949"/>
    <lineage>
        <taxon>Eukaryota</taxon>
        <taxon>Sar</taxon>
        <taxon>Alveolata</taxon>
        <taxon>Ciliophora</taxon>
        <taxon>Intramacronucleata</taxon>
        <taxon>Spirotrichea</taxon>
        <taxon>Stichotrichia</taxon>
        <taxon>Sporadotrichida</taxon>
        <taxon>Oxytrichidae</taxon>
        <taxon>Stylonychinae</taxon>
        <taxon>Stylonychia</taxon>
    </lineage>
</organism>
<evidence type="ECO:0000313" key="4">
    <source>
        <dbReference type="Proteomes" id="UP000039865"/>
    </source>
</evidence>
<proteinExistence type="predicted"/>
<dbReference type="Proteomes" id="UP000039865">
    <property type="component" value="Unassembled WGS sequence"/>
</dbReference>
<gene>
    <name evidence="3" type="primary">Contig16927.g18031</name>
    <name evidence="3" type="ORF">STYLEM_9617</name>
</gene>
<evidence type="ECO:0000256" key="2">
    <source>
        <dbReference type="SAM" id="MobiDB-lite"/>
    </source>
</evidence>
<name>A0A078AEC7_STYLE</name>
<dbReference type="AlphaFoldDB" id="A0A078AEC7"/>
<feature type="coiled-coil region" evidence="1">
    <location>
        <begin position="488"/>
        <end position="526"/>
    </location>
</feature>
<dbReference type="EMBL" id="CCKQ01009155">
    <property type="protein sequence ID" value="CDW80614.1"/>
    <property type="molecule type" value="Genomic_DNA"/>
</dbReference>
<keyword evidence="1" id="KW-0175">Coiled coil</keyword>
<dbReference type="InParanoid" id="A0A078AEC7"/>
<sequence length="747" mass="86871">MRNDMVDETKLQVTIEMYKKEIEAKIAIDLNIFKGKLKEKLQKRCKVIDIEERMQGKVQYTEFTKNSEKLNDSFKLLEGRLTHMLNVQRVDMLKGMERKAESREVELLKKNKVDKESFQELIHRMDELEEYAKNAMDNSESDDQSEDDDTIVQLDTEENKNGQNETTSSQKLIVNKSISDSKKQAPKNQTTQALFKPRKLTGTTGEMIKIIDDRSDHTFGMTMQEEFKKQINVNIPTAALDDAYDQVRFKESQSEISQFHNAQNQQLQVLNDTRNDSHSQSVLTRKSKKSSVVVKSSSSQSKNPFKKKSSQKVEKIQTFVTQMFDDIQKRMNENRIQTLKNSDNILQLQALTEQHQREIEGQSADFNKAVEQINQISKDIQRLERIDVKLNKELVQKPFQYIDKVKADFEKDWAETKKKFSDNNEKYMGKFVNLENNVSKLLVDTQTLLDQYKKKIGQISSDLQGIKTIRDQVESKVTHNNQVTQNLAETTKKDIANVQKELLEMKERLRNEIGNLKEENHGFIRELQRNQQVTRELQQEFMKVLNEKKKVNDDFITNLTQTQQQQTLQQKINMKIQSMVNNDGKNTLIPNDQSLQLLLPQLKAQSSVSNQETLSRQIKLNKLFSEKKSVDYSHNSLLNSVKKNVLNNLSHNIENAEEQIKFQTQTQAKQKIKSKTPLRERGKTQRNQTNNSFLNPDKTVQDLNIDGQSSKYLTNDQRQFNGNMSIDSFGQTSNEFHKLHKMIGDRI</sequence>
<feature type="region of interest" description="Disordered" evidence="2">
    <location>
        <begin position="274"/>
        <end position="310"/>
    </location>
</feature>
<feature type="compositionally biased region" description="Polar residues" evidence="2">
    <location>
        <begin position="161"/>
        <end position="178"/>
    </location>
</feature>
<feature type="compositionally biased region" description="Polar residues" evidence="2">
    <location>
        <begin position="274"/>
        <end position="284"/>
    </location>
</feature>
<evidence type="ECO:0000256" key="1">
    <source>
        <dbReference type="SAM" id="Coils"/>
    </source>
</evidence>
<feature type="compositionally biased region" description="Polar residues" evidence="2">
    <location>
        <begin position="685"/>
        <end position="694"/>
    </location>
</feature>
<keyword evidence="4" id="KW-1185">Reference proteome</keyword>
<accession>A0A078AEC7</accession>
<feature type="coiled-coil region" evidence="1">
    <location>
        <begin position="366"/>
        <end position="393"/>
    </location>
</feature>
<feature type="compositionally biased region" description="Low complexity" evidence="2">
    <location>
        <begin position="290"/>
        <end position="303"/>
    </location>
</feature>
<evidence type="ECO:0000313" key="3">
    <source>
        <dbReference type="EMBL" id="CDW80614.1"/>
    </source>
</evidence>
<protein>
    <submittedName>
        <fullName evidence="3">Uncharacterized protein</fullName>
    </submittedName>
</protein>